<keyword evidence="4" id="KW-1185">Reference proteome</keyword>
<evidence type="ECO:0000256" key="1">
    <source>
        <dbReference type="SAM" id="Coils"/>
    </source>
</evidence>
<evidence type="ECO:0000313" key="4">
    <source>
        <dbReference type="Proteomes" id="UP001190700"/>
    </source>
</evidence>
<name>A0AAE0FHA1_9CHLO</name>
<feature type="compositionally biased region" description="Basic and acidic residues" evidence="2">
    <location>
        <begin position="10"/>
        <end position="20"/>
    </location>
</feature>
<dbReference type="Proteomes" id="UP001190700">
    <property type="component" value="Unassembled WGS sequence"/>
</dbReference>
<feature type="region of interest" description="Disordered" evidence="2">
    <location>
        <begin position="1"/>
        <end position="20"/>
    </location>
</feature>
<organism evidence="3 4">
    <name type="scientific">Cymbomonas tetramitiformis</name>
    <dbReference type="NCBI Taxonomy" id="36881"/>
    <lineage>
        <taxon>Eukaryota</taxon>
        <taxon>Viridiplantae</taxon>
        <taxon>Chlorophyta</taxon>
        <taxon>Pyramimonadophyceae</taxon>
        <taxon>Pyramimonadales</taxon>
        <taxon>Pyramimonadaceae</taxon>
        <taxon>Cymbomonas</taxon>
    </lineage>
</organism>
<evidence type="ECO:0000256" key="2">
    <source>
        <dbReference type="SAM" id="MobiDB-lite"/>
    </source>
</evidence>
<comment type="caution">
    <text evidence="3">The sequence shown here is derived from an EMBL/GenBank/DDBJ whole genome shotgun (WGS) entry which is preliminary data.</text>
</comment>
<dbReference type="EMBL" id="LGRX02018609">
    <property type="protein sequence ID" value="KAK3259617.1"/>
    <property type="molecule type" value="Genomic_DNA"/>
</dbReference>
<protein>
    <submittedName>
        <fullName evidence="3">Uncharacterized protein</fullName>
    </submittedName>
</protein>
<sequence length="184" mass="20575">MHPFATPVSDSKRYERRKVQSRDMDMKELAWADRRIDELQQTIRQQEDALRLEAEECSKQRNEALQKGTSLQAAVSELEKERMSAIQLRQTLVEKEALVEEYTMRLAAKASQLEGAAGASDAIVAQLKSKVKHMEAARKQDLAGITAQEKAFHTELGAKQAAVDELRNTLTAKVNAQPAPSTRS</sequence>
<proteinExistence type="predicted"/>
<reference evidence="3 4" key="1">
    <citation type="journal article" date="2015" name="Genome Biol. Evol.">
        <title>Comparative Genomics of a Bacterivorous Green Alga Reveals Evolutionary Causalities and Consequences of Phago-Mixotrophic Mode of Nutrition.</title>
        <authorList>
            <person name="Burns J.A."/>
            <person name="Paasch A."/>
            <person name="Narechania A."/>
            <person name="Kim E."/>
        </authorList>
    </citation>
    <scope>NUCLEOTIDE SEQUENCE [LARGE SCALE GENOMIC DNA]</scope>
    <source>
        <strain evidence="3 4">PLY_AMNH</strain>
    </source>
</reference>
<accession>A0AAE0FHA1</accession>
<feature type="coiled-coil region" evidence="1">
    <location>
        <begin position="29"/>
        <end position="81"/>
    </location>
</feature>
<dbReference type="AlphaFoldDB" id="A0AAE0FHA1"/>
<gene>
    <name evidence="3" type="ORF">CYMTET_31395</name>
</gene>
<evidence type="ECO:0000313" key="3">
    <source>
        <dbReference type="EMBL" id="KAK3259617.1"/>
    </source>
</evidence>
<keyword evidence="1" id="KW-0175">Coiled coil</keyword>